<accession>A0A8S0R5M0</accession>
<dbReference type="AlphaFoldDB" id="A0A8S0R5M0"/>
<proteinExistence type="predicted"/>
<keyword evidence="2" id="KW-1185">Reference proteome</keyword>
<protein>
    <submittedName>
        <fullName evidence="1">Uncharacterized protein</fullName>
    </submittedName>
</protein>
<organism evidence="1 2">
    <name type="scientific">Olea europaea subsp. europaea</name>
    <dbReference type="NCBI Taxonomy" id="158383"/>
    <lineage>
        <taxon>Eukaryota</taxon>
        <taxon>Viridiplantae</taxon>
        <taxon>Streptophyta</taxon>
        <taxon>Embryophyta</taxon>
        <taxon>Tracheophyta</taxon>
        <taxon>Spermatophyta</taxon>
        <taxon>Magnoliopsida</taxon>
        <taxon>eudicotyledons</taxon>
        <taxon>Gunneridae</taxon>
        <taxon>Pentapetalae</taxon>
        <taxon>asterids</taxon>
        <taxon>lamiids</taxon>
        <taxon>Lamiales</taxon>
        <taxon>Oleaceae</taxon>
        <taxon>Oleeae</taxon>
        <taxon>Olea</taxon>
    </lineage>
</organism>
<gene>
    <name evidence="1" type="ORF">OLEA9_A093523</name>
</gene>
<reference evidence="1 2" key="1">
    <citation type="submission" date="2019-12" db="EMBL/GenBank/DDBJ databases">
        <authorList>
            <person name="Alioto T."/>
            <person name="Alioto T."/>
            <person name="Gomez Garrido J."/>
        </authorList>
    </citation>
    <scope>NUCLEOTIDE SEQUENCE [LARGE SCALE GENOMIC DNA]</scope>
</reference>
<comment type="caution">
    <text evidence="1">The sequence shown here is derived from an EMBL/GenBank/DDBJ whole genome shotgun (WGS) entry which is preliminary data.</text>
</comment>
<name>A0A8S0R5M0_OLEEU</name>
<dbReference type="Gramene" id="OE9A093523T1">
    <property type="protein sequence ID" value="OE9A093523C1"/>
    <property type="gene ID" value="OE9A093523"/>
</dbReference>
<evidence type="ECO:0000313" key="1">
    <source>
        <dbReference type="EMBL" id="CAA2974267.1"/>
    </source>
</evidence>
<dbReference type="EMBL" id="CACTIH010002160">
    <property type="protein sequence ID" value="CAA2974267.1"/>
    <property type="molecule type" value="Genomic_DNA"/>
</dbReference>
<sequence>MDAATSGRGLVKGYCSGDSRHYMLQQRLSLLLLQRRSPSLQVAAASTVAGNGSSANAANATQRFALL</sequence>
<evidence type="ECO:0000313" key="2">
    <source>
        <dbReference type="Proteomes" id="UP000594638"/>
    </source>
</evidence>
<dbReference type="Proteomes" id="UP000594638">
    <property type="component" value="Unassembled WGS sequence"/>
</dbReference>